<evidence type="ECO:0000313" key="1">
    <source>
        <dbReference type="EMBL" id="GAA3933581.1"/>
    </source>
</evidence>
<gene>
    <name evidence="1" type="ORF">GCM10022277_32720</name>
</gene>
<accession>A0ABP7MZP8</accession>
<dbReference type="EMBL" id="BAABBN010000012">
    <property type="protein sequence ID" value="GAA3933581.1"/>
    <property type="molecule type" value="Genomic_DNA"/>
</dbReference>
<proteinExistence type="predicted"/>
<reference evidence="2" key="1">
    <citation type="journal article" date="2019" name="Int. J. Syst. Evol. Microbiol.">
        <title>The Global Catalogue of Microorganisms (GCM) 10K type strain sequencing project: providing services to taxonomists for standard genome sequencing and annotation.</title>
        <authorList>
            <consortium name="The Broad Institute Genomics Platform"/>
            <consortium name="The Broad Institute Genome Sequencing Center for Infectious Disease"/>
            <person name="Wu L."/>
            <person name="Ma J."/>
        </authorList>
    </citation>
    <scope>NUCLEOTIDE SEQUENCE [LARGE SCALE GENOMIC DNA]</scope>
    <source>
        <strain evidence="2">JCM 17551</strain>
    </source>
</reference>
<sequence>MTDRQIPTYLQDADQLISENGFKTSNVWYHGTASGLIESIQEKGLLQSGDKESNARAKKTMSTIGGSYKENKDPICLSQSKELAYFWAEQATKQRNLRFGGNEEPVVIAISLPDDLNSDVKPDVGAAAMLIIGNAYTDELKTIYEKNGLTAPDVDPMNADRMEYLSKLGLAYYKKNIDPRYIQLVTE</sequence>
<protein>
    <submittedName>
        <fullName evidence="1">Uncharacterized protein</fullName>
    </submittedName>
</protein>
<dbReference type="RefSeq" id="WP_344799664.1">
    <property type="nucleotide sequence ID" value="NZ_BAABBN010000012.1"/>
</dbReference>
<organism evidence="1 2">
    <name type="scientific">Litoribacillus peritrichatus</name>
    <dbReference type="NCBI Taxonomy" id="718191"/>
    <lineage>
        <taxon>Bacteria</taxon>
        <taxon>Pseudomonadati</taxon>
        <taxon>Pseudomonadota</taxon>
        <taxon>Gammaproteobacteria</taxon>
        <taxon>Oceanospirillales</taxon>
        <taxon>Oceanospirillaceae</taxon>
        <taxon>Litoribacillus</taxon>
    </lineage>
</organism>
<evidence type="ECO:0000313" key="2">
    <source>
        <dbReference type="Proteomes" id="UP001501565"/>
    </source>
</evidence>
<keyword evidence="2" id="KW-1185">Reference proteome</keyword>
<comment type="caution">
    <text evidence="1">The sequence shown here is derived from an EMBL/GenBank/DDBJ whole genome shotgun (WGS) entry which is preliminary data.</text>
</comment>
<dbReference type="Proteomes" id="UP001501565">
    <property type="component" value="Unassembled WGS sequence"/>
</dbReference>
<name>A0ABP7MZP8_9GAMM</name>